<reference evidence="21 22" key="1">
    <citation type="submission" date="2021-03" db="EMBL/GenBank/DDBJ databases">
        <title>Genomic Encyclopedia of Type Strains, Phase IV (KMG-IV): sequencing the most valuable type-strain genomes for metagenomic binning, comparative biology and taxonomic classification.</title>
        <authorList>
            <person name="Goeker M."/>
        </authorList>
    </citation>
    <scope>NUCLEOTIDE SEQUENCE [LARGE SCALE GENOMIC DNA]</scope>
    <source>
        <strain evidence="21 22">DSM 24738</strain>
    </source>
</reference>
<dbReference type="InterPro" id="IPR002421">
    <property type="entry name" value="5-3_exonuclease"/>
</dbReference>
<feature type="domain" description="DNA-directed DNA polymerase family A palm" evidence="20">
    <location>
        <begin position="637"/>
        <end position="844"/>
    </location>
</feature>
<dbReference type="InterPro" id="IPR019760">
    <property type="entry name" value="DNA-dir_DNA_pol_A_CS"/>
</dbReference>
<dbReference type="Pfam" id="PF22619">
    <property type="entry name" value="DNA_polI_exo1"/>
    <property type="match status" value="1"/>
</dbReference>
<dbReference type="SUPFAM" id="SSF56672">
    <property type="entry name" value="DNA/RNA polymerases"/>
    <property type="match status" value="1"/>
</dbReference>
<evidence type="ECO:0000256" key="13">
    <source>
        <dbReference type="ARBA" id="ARBA00023125"/>
    </source>
</evidence>
<dbReference type="InterPro" id="IPR012337">
    <property type="entry name" value="RNaseH-like_sf"/>
</dbReference>
<evidence type="ECO:0000313" key="22">
    <source>
        <dbReference type="Proteomes" id="UP001519343"/>
    </source>
</evidence>
<dbReference type="GO" id="GO:0003887">
    <property type="term" value="F:DNA-directed DNA polymerase activity"/>
    <property type="evidence" value="ECO:0007669"/>
    <property type="project" value="UniProtKB-EC"/>
</dbReference>
<dbReference type="InterPro" id="IPR036397">
    <property type="entry name" value="RNaseH_sf"/>
</dbReference>
<dbReference type="InterPro" id="IPR020046">
    <property type="entry name" value="5-3_exonucl_a-hlix_arch_N"/>
</dbReference>
<dbReference type="SUPFAM" id="SSF88723">
    <property type="entry name" value="PIN domain-like"/>
    <property type="match status" value="1"/>
</dbReference>
<dbReference type="NCBIfam" id="NF004397">
    <property type="entry name" value="PRK05755.1"/>
    <property type="match status" value="1"/>
</dbReference>
<dbReference type="Gene3D" id="1.10.150.20">
    <property type="entry name" value="5' to 3' exonuclease, C-terminal subdomain"/>
    <property type="match status" value="2"/>
</dbReference>
<evidence type="ECO:0000256" key="2">
    <source>
        <dbReference type="ARBA" id="ARBA00011541"/>
    </source>
</evidence>
<dbReference type="Pfam" id="PF01367">
    <property type="entry name" value="5_3_exonuc"/>
    <property type="match status" value="1"/>
</dbReference>
<dbReference type="SUPFAM" id="SSF47807">
    <property type="entry name" value="5' to 3' exonuclease, C-terminal subdomain"/>
    <property type="match status" value="1"/>
</dbReference>
<evidence type="ECO:0000256" key="17">
    <source>
        <dbReference type="RuleBase" id="RU004460"/>
    </source>
</evidence>
<dbReference type="InterPro" id="IPR029060">
    <property type="entry name" value="PIN-like_dom_sf"/>
</dbReference>
<dbReference type="NCBIfam" id="TIGR00593">
    <property type="entry name" value="pola"/>
    <property type="match status" value="1"/>
</dbReference>
<keyword evidence="7 17" id="KW-0235">DNA replication</keyword>
<dbReference type="InterPro" id="IPR002298">
    <property type="entry name" value="DNA_polymerase_A"/>
</dbReference>
<comment type="caution">
    <text evidence="21">The sequence shown here is derived from an EMBL/GenBank/DDBJ whole genome shotgun (WGS) entry which is preliminary data.</text>
</comment>
<dbReference type="CDD" id="cd06140">
    <property type="entry name" value="DNA_polA_I_Bacillus_like_exo"/>
    <property type="match status" value="1"/>
</dbReference>
<evidence type="ECO:0000259" key="18">
    <source>
        <dbReference type="SMART" id="SM00474"/>
    </source>
</evidence>
<comment type="subunit">
    <text evidence="2 17">Single-chain monomer with multiple functions.</text>
</comment>
<evidence type="ECO:0000256" key="9">
    <source>
        <dbReference type="ARBA" id="ARBA00022763"/>
    </source>
</evidence>
<gene>
    <name evidence="17" type="primary">polA</name>
    <name evidence="21" type="ORF">J2Z37_000298</name>
</gene>
<keyword evidence="14 17" id="KW-0234">DNA repair</keyword>
<dbReference type="InterPro" id="IPR043502">
    <property type="entry name" value="DNA/RNA_pol_sf"/>
</dbReference>
<dbReference type="SMART" id="SM00482">
    <property type="entry name" value="POLAc"/>
    <property type="match status" value="1"/>
</dbReference>
<name>A0ABS4GJ82_9BACL</name>
<dbReference type="SMART" id="SM00279">
    <property type="entry name" value="HhH2"/>
    <property type="match status" value="1"/>
</dbReference>
<evidence type="ECO:0000256" key="1">
    <source>
        <dbReference type="ARBA" id="ARBA00007705"/>
    </source>
</evidence>
<proteinExistence type="inferred from homology"/>
<evidence type="ECO:0000256" key="16">
    <source>
        <dbReference type="NCBIfam" id="TIGR00593"/>
    </source>
</evidence>
<dbReference type="CDD" id="cd08637">
    <property type="entry name" value="DNA_pol_A_pol_I_C"/>
    <property type="match status" value="1"/>
</dbReference>
<accession>A0ABS4GJ82</accession>
<dbReference type="Gene3D" id="3.30.420.10">
    <property type="entry name" value="Ribonuclease H-like superfamily/Ribonuclease H"/>
    <property type="match status" value="1"/>
</dbReference>
<evidence type="ECO:0000256" key="11">
    <source>
        <dbReference type="ARBA" id="ARBA00022839"/>
    </source>
</evidence>
<keyword evidence="12 17" id="KW-0239">DNA-directed DNA polymerase</keyword>
<feature type="domain" description="3'-5' exonuclease" evidence="18">
    <location>
        <begin position="300"/>
        <end position="470"/>
    </location>
</feature>
<dbReference type="SUPFAM" id="SSF53098">
    <property type="entry name" value="Ribonuclease H-like"/>
    <property type="match status" value="1"/>
</dbReference>
<dbReference type="InterPro" id="IPR036279">
    <property type="entry name" value="5-3_exonuclease_C_sf"/>
</dbReference>
<evidence type="ECO:0000256" key="14">
    <source>
        <dbReference type="ARBA" id="ARBA00023204"/>
    </source>
</evidence>
<dbReference type="CDD" id="cd09898">
    <property type="entry name" value="H3TH_53EXO"/>
    <property type="match status" value="1"/>
</dbReference>
<dbReference type="CDD" id="cd09859">
    <property type="entry name" value="PIN_53EXO"/>
    <property type="match status" value="1"/>
</dbReference>
<dbReference type="InterPro" id="IPR008918">
    <property type="entry name" value="HhH2"/>
</dbReference>
<evidence type="ECO:0000256" key="15">
    <source>
        <dbReference type="ARBA" id="ARBA00049244"/>
    </source>
</evidence>
<dbReference type="InterPro" id="IPR001098">
    <property type="entry name" value="DNA-dir_DNA_pol_A_palm_dom"/>
</dbReference>
<organism evidence="21 22">
    <name type="scientific">Ammoniphilus resinae</name>
    <dbReference type="NCBI Taxonomy" id="861532"/>
    <lineage>
        <taxon>Bacteria</taxon>
        <taxon>Bacillati</taxon>
        <taxon>Bacillota</taxon>
        <taxon>Bacilli</taxon>
        <taxon>Bacillales</taxon>
        <taxon>Paenibacillaceae</taxon>
        <taxon>Aneurinibacillus group</taxon>
        <taxon>Ammoniphilus</taxon>
    </lineage>
</organism>
<evidence type="ECO:0000256" key="6">
    <source>
        <dbReference type="ARBA" id="ARBA00022695"/>
    </source>
</evidence>
<dbReference type="Gene3D" id="1.20.1060.10">
    <property type="entry name" value="Taq DNA Polymerase, Chain T, domain 4"/>
    <property type="match status" value="1"/>
</dbReference>
<evidence type="ECO:0000313" key="21">
    <source>
        <dbReference type="EMBL" id="MBP1930311.1"/>
    </source>
</evidence>
<comment type="similarity">
    <text evidence="1 17">Belongs to the DNA polymerase type-A family.</text>
</comment>
<evidence type="ECO:0000256" key="8">
    <source>
        <dbReference type="ARBA" id="ARBA00022722"/>
    </source>
</evidence>
<dbReference type="PROSITE" id="PS00447">
    <property type="entry name" value="DNA_POLYMERASE_A"/>
    <property type="match status" value="1"/>
</dbReference>
<keyword evidence="8" id="KW-0540">Nuclease</keyword>
<protein>
    <recommendedName>
        <fullName evidence="4 16">DNA polymerase I</fullName>
        <ecNumber evidence="3 16">2.7.7.7</ecNumber>
    </recommendedName>
</protein>
<keyword evidence="10" id="KW-0378">Hydrolase</keyword>
<evidence type="ECO:0000256" key="4">
    <source>
        <dbReference type="ARBA" id="ARBA00020311"/>
    </source>
</evidence>
<dbReference type="InterPro" id="IPR020045">
    <property type="entry name" value="DNA_polI_H3TH"/>
</dbReference>
<dbReference type="EMBL" id="JAGGKT010000001">
    <property type="protein sequence ID" value="MBP1930311.1"/>
    <property type="molecule type" value="Genomic_DNA"/>
</dbReference>
<dbReference type="Pfam" id="PF02739">
    <property type="entry name" value="5_3_exonuc_N"/>
    <property type="match status" value="1"/>
</dbReference>
<evidence type="ECO:0000256" key="3">
    <source>
        <dbReference type="ARBA" id="ARBA00012417"/>
    </source>
</evidence>
<dbReference type="Proteomes" id="UP001519343">
    <property type="component" value="Unassembled WGS sequence"/>
</dbReference>
<dbReference type="Gene3D" id="3.30.70.370">
    <property type="match status" value="1"/>
</dbReference>
<keyword evidence="5 17" id="KW-0808">Transferase</keyword>
<dbReference type="SMART" id="SM00474">
    <property type="entry name" value="35EXOc"/>
    <property type="match status" value="1"/>
</dbReference>
<evidence type="ECO:0000259" key="20">
    <source>
        <dbReference type="SMART" id="SM00482"/>
    </source>
</evidence>
<evidence type="ECO:0000259" key="19">
    <source>
        <dbReference type="SMART" id="SM00475"/>
    </source>
</evidence>
<dbReference type="InterPro" id="IPR054690">
    <property type="entry name" value="DNA_polI_exonuclease"/>
</dbReference>
<dbReference type="EC" id="2.7.7.7" evidence="3 16"/>
<dbReference type="PRINTS" id="PR00868">
    <property type="entry name" value="DNAPOLI"/>
</dbReference>
<dbReference type="PANTHER" id="PTHR10133">
    <property type="entry name" value="DNA POLYMERASE I"/>
    <property type="match status" value="1"/>
</dbReference>
<dbReference type="InterPro" id="IPR018320">
    <property type="entry name" value="DNA_polymerase_1"/>
</dbReference>
<comment type="catalytic activity">
    <reaction evidence="15 17">
        <text>DNA(n) + a 2'-deoxyribonucleoside 5'-triphosphate = DNA(n+1) + diphosphate</text>
        <dbReference type="Rhea" id="RHEA:22508"/>
        <dbReference type="Rhea" id="RHEA-COMP:17339"/>
        <dbReference type="Rhea" id="RHEA-COMP:17340"/>
        <dbReference type="ChEBI" id="CHEBI:33019"/>
        <dbReference type="ChEBI" id="CHEBI:61560"/>
        <dbReference type="ChEBI" id="CHEBI:173112"/>
        <dbReference type="EC" id="2.7.7.7"/>
    </reaction>
</comment>
<dbReference type="InterPro" id="IPR002562">
    <property type="entry name" value="3'-5'_exonuclease_dom"/>
</dbReference>
<dbReference type="PANTHER" id="PTHR10133:SF27">
    <property type="entry name" value="DNA POLYMERASE NU"/>
    <property type="match status" value="1"/>
</dbReference>
<keyword evidence="22" id="KW-1185">Reference proteome</keyword>
<feature type="domain" description="5'-3' exonuclease" evidence="19">
    <location>
        <begin position="3"/>
        <end position="262"/>
    </location>
</feature>
<evidence type="ECO:0000256" key="10">
    <source>
        <dbReference type="ARBA" id="ARBA00022801"/>
    </source>
</evidence>
<evidence type="ECO:0000256" key="5">
    <source>
        <dbReference type="ARBA" id="ARBA00022679"/>
    </source>
</evidence>
<dbReference type="Pfam" id="PF00476">
    <property type="entry name" value="DNA_pol_A"/>
    <property type="match status" value="1"/>
</dbReference>
<keyword evidence="6 17" id="KW-0548">Nucleotidyltransferase</keyword>
<evidence type="ECO:0000256" key="12">
    <source>
        <dbReference type="ARBA" id="ARBA00022932"/>
    </source>
</evidence>
<dbReference type="SMART" id="SM00475">
    <property type="entry name" value="53EXOc"/>
    <property type="match status" value="1"/>
</dbReference>
<keyword evidence="9 17" id="KW-0227">DNA damage</keyword>
<sequence length="880" mass="99883">MEKKIVVLDGNSIANRAFYALPLLSNANGLHTNAVFGFTTMLLKVLEEMKPTHVLVAFDAGKVVFRHQDFAEYKGGRQKTPNELSEQFPYIRELLDAFSIPHYELAGYEADDIIGTLTKEADDQGIQTVIVTGDKDMLQLVSERVHVALTRKGISEIEWFNPNAIQEKYGLNPDQIKDLKGLMGDASDNIPGIPGVGEKTALKLLHEFNSVENLLEHIDQISGKKLKEKVQEHQSQALLSKELATILRAAPIEVKLDQLEYAGYQKENVLEAFKKFEFKSLYDRVGVEEVQEDQPVRPIAFTIIDEENKQSFESYLKEDLALHVELDGESYHRAEIIGFSFETDEKFFFVPFSVATHWERFEKWLAEENGKIIYDLKRATVSLHWHGINLAGVSRDIMLASYLINPSETDFSLQEIYKRETGGLLPNDISIYGKKNKKEPLPTLEIIAEHVCRKADAVRKIWGILEPKLVGNDLQPLFYDLEMPLALVLARMEYTGIAVNIEKLSTMGRELEERLSQLTKEIYELAGDTFNINSPKQLGEILFDRLGLPVVKKTKTGYSTNAEVLEKLQGMHEIIPKILYFRQLGKLYSTYIEGLTKEVNPQTGKIHTSYNQATTATGRLSSVEPNLQNIPIRMEEGRKIREAFVPSEEGWYILAADYSQIELRVLAHIANDERLTDAFHHNADIHSKTAMDVFGVSPEEVTSEMRRQAKAVNFGIVYGISDYGLSQNLNITRKQAAAFIERYFSVFEGVKQYMEDIVKKAKKDGYVTTLLQRRRYLPEINSSNFNLRSFAERTAMNTPIQGSAADIIKLAMIHMAKAIEEKGLHSRMLLQVHDELVFEVPAKELEELKELVAQVMENAIQLNVPLKVDVSVGETWYEAK</sequence>
<evidence type="ECO:0000256" key="7">
    <source>
        <dbReference type="ARBA" id="ARBA00022705"/>
    </source>
</evidence>
<dbReference type="Gene3D" id="3.40.50.1010">
    <property type="entry name" value="5'-nuclease"/>
    <property type="match status" value="1"/>
</dbReference>
<keyword evidence="13 17" id="KW-0238">DNA-binding</keyword>
<keyword evidence="11" id="KW-0269">Exonuclease</keyword>